<gene>
    <name evidence="1" type="ordered locus">VIT_15s0024g01080</name>
</gene>
<proteinExistence type="predicted"/>
<accession>F6I5E5</accession>
<reference evidence="2" key="1">
    <citation type="journal article" date="2007" name="Nature">
        <title>The grapevine genome sequence suggests ancestral hexaploidization in major angiosperm phyla.</title>
        <authorList>
            <consortium name="The French-Italian Public Consortium for Grapevine Genome Characterization."/>
            <person name="Jaillon O."/>
            <person name="Aury J.-M."/>
            <person name="Noel B."/>
            <person name="Policriti A."/>
            <person name="Clepet C."/>
            <person name="Casagrande A."/>
            <person name="Choisne N."/>
            <person name="Aubourg S."/>
            <person name="Vitulo N."/>
            <person name="Jubin C."/>
            <person name="Vezzi A."/>
            <person name="Legeai F."/>
            <person name="Hugueney P."/>
            <person name="Dasilva C."/>
            <person name="Horner D."/>
            <person name="Mica E."/>
            <person name="Jublot D."/>
            <person name="Poulain J."/>
            <person name="Bruyere C."/>
            <person name="Billault A."/>
            <person name="Segurens B."/>
            <person name="Gouyvenoux M."/>
            <person name="Ugarte E."/>
            <person name="Cattonaro F."/>
            <person name="Anthouard V."/>
            <person name="Vico V."/>
            <person name="Del Fabbro C."/>
            <person name="Alaux M."/>
            <person name="Di Gaspero G."/>
            <person name="Dumas V."/>
            <person name="Felice N."/>
            <person name="Paillard S."/>
            <person name="Juman I."/>
            <person name="Moroldo M."/>
            <person name="Scalabrin S."/>
            <person name="Canaguier A."/>
            <person name="Le Clainche I."/>
            <person name="Malacrida G."/>
            <person name="Durand E."/>
            <person name="Pesole G."/>
            <person name="Laucou V."/>
            <person name="Chatelet P."/>
            <person name="Merdinoglu D."/>
            <person name="Delledonne M."/>
            <person name="Pezzotti M."/>
            <person name="Lecharny A."/>
            <person name="Scarpelli C."/>
            <person name="Artiguenave F."/>
            <person name="Pe M.E."/>
            <person name="Valle G."/>
            <person name="Morgante M."/>
            <person name="Caboche M."/>
            <person name="Adam-Blondon A.-F."/>
            <person name="Weissenbach J."/>
            <person name="Quetier F."/>
            <person name="Wincker P."/>
        </authorList>
    </citation>
    <scope>NUCLEOTIDE SEQUENCE [LARGE SCALE GENOMIC DNA]</scope>
    <source>
        <strain evidence="2">cv. Pinot noir / PN40024</strain>
    </source>
</reference>
<evidence type="ECO:0000313" key="1">
    <source>
        <dbReference type="EMBL" id="CCB62163.1"/>
    </source>
</evidence>
<evidence type="ECO:0000313" key="2">
    <source>
        <dbReference type="Proteomes" id="UP000009183"/>
    </source>
</evidence>
<dbReference type="HOGENOM" id="CLU_3433330_0_0_1"/>
<name>F6I5E5_VITVI</name>
<sequence length="16" mass="1891">MTRPVKLLFQLEICSL</sequence>
<dbReference type="EMBL" id="FN596748">
    <property type="protein sequence ID" value="CCB62163.1"/>
    <property type="molecule type" value="Genomic_DNA"/>
</dbReference>
<dbReference type="AlphaFoldDB" id="F6I5E5"/>
<protein>
    <submittedName>
        <fullName evidence="1">Uncharacterized protein</fullName>
    </submittedName>
</protein>
<keyword evidence="2" id="KW-1185">Reference proteome</keyword>
<dbReference type="InParanoid" id="F6I5E5"/>
<dbReference type="Proteomes" id="UP000009183">
    <property type="component" value="Chromosome 15"/>
</dbReference>
<organism evidence="1 2">
    <name type="scientific">Vitis vinifera</name>
    <name type="common">Grape</name>
    <dbReference type="NCBI Taxonomy" id="29760"/>
    <lineage>
        <taxon>Eukaryota</taxon>
        <taxon>Viridiplantae</taxon>
        <taxon>Streptophyta</taxon>
        <taxon>Embryophyta</taxon>
        <taxon>Tracheophyta</taxon>
        <taxon>Spermatophyta</taxon>
        <taxon>Magnoliopsida</taxon>
        <taxon>eudicotyledons</taxon>
        <taxon>Gunneridae</taxon>
        <taxon>Pentapetalae</taxon>
        <taxon>rosids</taxon>
        <taxon>Vitales</taxon>
        <taxon>Vitaceae</taxon>
        <taxon>Viteae</taxon>
        <taxon>Vitis</taxon>
    </lineage>
</organism>